<keyword evidence="4" id="KW-1003">Cell membrane</keyword>
<comment type="similarity">
    <text evidence="2 10">Belongs to the ABC-3 integral membrane protein family.</text>
</comment>
<feature type="transmembrane region" description="Helical" evidence="11">
    <location>
        <begin position="66"/>
        <end position="87"/>
    </location>
</feature>
<dbReference type="FunFam" id="1.10.3470.10:FF:000003">
    <property type="entry name" value="Iron ABC transporter permease SitD"/>
    <property type="match status" value="1"/>
</dbReference>
<keyword evidence="5 10" id="KW-0812">Transmembrane</keyword>
<comment type="subcellular location">
    <subcellularLocation>
        <location evidence="1 10">Cell membrane</location>
        <topology evidence="1 10">Multi-pass membrane protein</topology>
    </subcellularLocation>
</comment>
<evidence type="ECO:0000256" key="9">
    <source>
        <dbReference type="ARBA" id="ARBA00073179"/>
    </source>
</evidence>
<feature type="transmembrane region" description="Helical" evidence="11">
    <location>
        <begin position="257"/>
        <end position="277"/>
    </location>
</feature>
<keyword evidence="13" id="KW-1185">Reference proteome</keyword>
<dbReference type="HOGENOM" id="CLU_028808_0_2_9"/>
<dbReference type="Proteomes" id="UP000017805">
    <property type="component" value="Chromosome"/>
</dbReference>
<dbReference type="GO" id="GO:0055085">
    <property type="term" value="P:transmembrane transport"/>
    <property type="evidence" value="ECO:0007669"/>
    <property type="project" value="InterPro"/>
</dbReference>
<dbReference type="PANTHER" id="PTHR30477">
    <property type="entry name" value="ABC-TRANSPORTER METAL-BINDING PROTEIN"/>
    <property type="match status" value="1"/>
</dbReference>
<gene>
    <name evidence="12" type="ORF">N288_16535</name>
</gene>
<feature type="transmembrane region" description="Helical" evidence="11">
    <location>
        <begin position="41"/>
        <end position="60"/>
    </location>
</feature>
<dbReference type="InterPro" id="IPR036388">
    <property type="entry name" value="WH-like_DNA-bd_sf"/>
</dbReference>
<keyword evidence="7 11" id="KW-0472">Membrane</keyword>
<sequence length="437" mass="47121">MNELLQMLGNANTQWVLFGTMLLGAASGVLGSIALLRKQSLIGDAVAHAALPGICIAFMLTGEKSLPALLIGAAITGLLAAYCIQFITSSSILKEDSAICLVLSVFFGFGIVLLTKISQSPAGNKSGLDDFIFGQAASMVGSDVKLMAGASAVLIVVTLLFFKELKVLTFDPDFARGLGLPAGWLNFMFLTLLAGTVVIGIQAVGVILMAAMLITPSVAARYWTESLGKMVIISGGFGALSGMAGTLLSTLGQGLATGPFIVVTATGLFLFSVLAAPQRGLLTKLAKRIVFNRKTKRSQVLRAMYKLTESAYRETGKEQMIIAESRISDELAFSKSHTMRLMSDLYKEHLIAKDPGGWMLTDKGVLEGYILTLKGRINELCLMHSEEFNEDQREALAEKLMVKPSDPLAKRAEKLLWQYNMMPVLSPFPLPERRENL</sequence>
<feature type="transmembrane region" description="Helical" evidence="11">
    <location>
        <begin position="144"/>
        <end position="162"/>
    </location>
</feature>
<dbReference type="Gene3D" id="1.10.3470.10">
    <property type="entry name" value="ABC transporter involved in vitamin B12 uptake, BtuC"/>
    <property type="match status" value="1"/>
</dbReference>
<evidence type="ECO:0000256" key="4">
    <source>
        <dbReference type="ARBA" id="ARBA00022475"/>
    </source>
</evidence>
<evidence type="ECO:0000256" key="7">
    <source>
        <dbReference type="ARBA" id="ARBA00023136"/>
    </source>
</evidence>
<dbReference type="KEGG" id="bif:N288_16535"/>
<dbReference type="InterPro" id="IPR001626">
    <property type="entry name" value="ABC_TroCD"/>
</dbReference>
<feature type="transmembrane region" description="Helical" evidence="11">
    <location>
        <begin position="231"/>
        <end position="251"/>
    </location>
</feature>
<dbReference type="PATRIC" id="fig|1367477.3.peg.3288"/>
<accession>U5LCQ5</accession>
<evidence type="ECO:0000256" key="3">
    <source>
        <dbReference type="ARBA" id="ARBA00022448"/>
    </source>
</evidence>
<reference evidence="12 13" key="1">
    <citation type="submission" date="2013-07" db="EMBL/GenBank/DDBJ databases">
        <title>Complete genome sequence of Bacillus infantis NRRL B-14911 that has potential to induce cardiac disease by antigenic mimicry.</title>
        <authorList>
            <person name="Massilamany C."/>
            <person name="Smith T.P.L."/>
            <person name="Loy J.D."/>
            <person name="Barletta R."/>
            <person name="Reddy J."/>
        </authorList>
    </citation>
    <scope>NUCLEOTIDE SEQUENCE [LARGE SCALE GENOMIC DNA]</scope>
    <source>
        <strain evidence="12 13">NRRL B-14911</strain>
    </source>
</reference>
<keyword evidence="6 11" id="KW-1133">Transmembrane helix</keyword>
<proteinExistence type="inferred from homology"/>
<organism evidence="12 13">
    <name type="scientific">Bacillus infantis NRRL B-14911</name>
    <dbReference type="NCBI Taxonomy" id="1367477"/>
    <lineage>
        <taxon>Bacteria</taxon>
        <taxon>Bacillati</taxon>
        <taxon>Bacillota</taxon>
        <taxon>Bacilli</taxon>
        <taxon>Bacillales</taxon>
        <taxon>Bacillaceae</taxon>
        <taxon>Bacillus</taxon>
    </lineage>
</organism>
<evidence type="ECO:0000256" key="5">
    <source>
        <dbReference type="ARBA" id="ARBA00022692"/>
    </source>
</evidence>
<dbReference type="AlphaFoldDB" id="U5LCQ5"/>
<evidence type="ECO:0000313" key="12">
    <source>
        <dbReference type="EMBL" id="AGX05195.1"/>
    </source>
</evidence>
<dbReference type="EMBL" id="CP006643">
    <property type="protein sequence ID" value="AGX05195.1"/>
    <property type="molecule type" value="Genomic_DNA"/>
</dbReference>
<name>U5LCQ5_9BACI</name>
<dbReference type="GO" id="GO:0043190">
    <property type="term" value="C:ATP-binding cassette (ABC) transporter complex"/>
    <property type="evidence" value="ECO:0007669"/>
    <property type="project" value="InterPro"/>
</dbReference>
<dbReference type="GO" id="GO:0071281">
    <property type="term" value="P:cellular response to iron ion"/>
    <property type="evidence" value="ECO:0007669"/>
    <property type="project" value="UniProtKB-ARBA"/>
</dbReference>
<protein>
    <recommendedName>
        <fullName evidence="9">Manganese transport system membrane protein MntC</fullName>
    </recommendedName>
</protein>
<dbReference type="PANTHER" id="PTHR30477:SF3">
    <property type="entry name" value="METAL TRANSPORT SYSTEM MEMBRANE PROTEIN CT_069-RELATED"/>
    <property type="match status" value="1"/>
</dbReference>
<evidence type="ECO:0000256" key="10">
    <source>
        <dbReference type="RuleBase" id="RU003943"/>
    </source>
</evidence>
<feature type="transmembrane region" description="Helical" evidence="11">
    <location>
        <begin position="15"/>
        <end position="36"/>
    </location>
</feature>
<dbReference type="GO" id="GO:0010043">
    <property type="term" value="P:response to zinc ion"/>
    <property type="evidence" value="ECO:0007669"/>
    <property type="project" value="TreeGrafter"/>
</dbReference>
<dbReference type="CDD" id="cd06550">
    <property type="entry name" value="TM_ABC_iron-siderophores_like"/>
    <property type="match status" value="1"/>
</dbReference>
<evidence type="ECO:0000256" key="11">
    <source>
        <dbReference type="SAM" id="Phobius"/>
    </source>
</evidence>
<keyword evidence="3 10" id="KW-0813">Transport</keyword>
<dbReference type="STRING" id="1367477.N288_16535"/>
<dbReference type="Pfam" id="PF00950">
    <property type="entry name" value="ABC-3"/>
    <property type="match status" value="1"/>
</dbReference>
<dbReference type="InterPro" id="IPR037294">
    <property type="entry name" value="ABC_BtuC-like"/>
</dbReference>
<dbReference type="OrthoDB" id="9788905at2"/>
<feature type="transmembrane region" description="Helical" evidence="11">
    <location>
        <begin position="199"/>
        <end position="219"/>
    </location>
</feature>
<dbReference type="Gene3D" id="1.10.10.10">
    <property type="entry name" value="Winged helix-like DNA-binding domain superfamily/Winged helix DNA-binding domain"/>
    <property type="match status" value="1"/>
</dbReference>
<evidence type="ECO:0000256" key="6">
    <source>
        <dbReference type="ARBA" id="ARBA00022989"/>
    </source>
</evidence>
<comment type="function">
    <text evidence="8">This protein is probably a component of a manganese permease, a binding protein-dependent, ATP-driven transport system.</text>
</comment>
<evidence type="ECO:0000256" key="1">
    <source>
        <dbReference type="ARBA" id="ARBA00004651"/>
    </source>
</evidence>
<evidence type="ECO:0000313" key="13">
    <source>
        <dbReference type="Proteomes" id="UP000017805"/>
    </source>
</evidence>
<evidence type="ECO:0000256" key="8">
    <source>
        <dbReference type="ARBA" id="ARBA00057828"/>
    </source>
</evidence>
<feature type="transmembrane region" description="Helical" evidence="11">
    <location>
        <begin position="99"/>
        <end position="118"/>
    </location>
</feature>
<dbReference type="RefSeq" id="WP_022544107.1">
    <property type="nucleotide sequence ID" value="NC_022524.1"/>
</dbReference>
<evidence type="ECO:0000256" key="2">
    <source>
        <dbReference type="ARBA" id="ARBA00008034"/>
    </source>
</evidence>
<dbReference type="SUPFAM" id="SSF81345">
    <property type="entry name" value="ABC transporter involved in vitamin B12 uptake, BtuC"/>
    <property type="match status" value="1"/>
</dbReference>